<gene>
    <name evidence="2" type="ORF">DNK06_13100</name>
</gene>
<dbReference type="Proteomes" id="UP000292302">
    <property type="component" value="Unassembled WGS sequence"/>
</dbReference>
<sequence length="259" mass="28963">MLDRQYLDLDSKRLEYHLLPGLDRHKPTLVLLHEGLGCVDMWKDFPAALASATGCAVLAYSRIGYGRSSPVALPRPRDYLSVEGPEELEQVLDRLTSGSVILIGHSDGGSIAMAYGARRDPRVRGIVSLAGHVSVEALCLVGIRRAVEAFRRGDLRERLAEYHGDNLDGALRGWSETWLRDDFRDWNLFAELPAIEVPLLAVQGREDEYATAEQLAIIARESPSATTVLLEHCRHFPQNQAREETLRLIQAFLRRLAVD</sequence>
<name>A0A4Q9QKN9_9GAMM</name>
<reference evidence="2 3" key="1">
    <citation type="submission" date="2018-06" db="EMBL/GenBank/DDBJ databases">
        <title>Three novel Pseudomonas species isolated from symptomatic oak.</title>
        <authorList>
            <person name="Bueno-Gonzalez V."/>
            <person name="Brady C."/>
        </authorList>
    </citation>
    <scope>NUCLEOTIDE SEQUENCE [LARGE SCALE GENOMIC DNA]</scope>
    <source>
        <strain evidence="2 3">P9A</strain>
    </source>
</reference>
<evidence type="ECO:0000259" key="1">
    <source>
        <dbReference type="Pfam" id="PF12697"/>
    </source>
</evidence>
<organism evidence="2 3">
    <name type="scientific">Phytopseudomonas daroniae</name>
    <dbReference type="NCBI Taxonomy" id="2487519"/>
    <lineage>
        <taxon>Bacteria</taxon>
        <taxon>Pseudomonadati</taxon>
        <taxon>Pseudomonadota</taxon>
        <taxon>Gammaproteobacteria</taxon>
        <taxon>Pseudomonadales</taxon>
        <taxon>Pseudomonadaceae</taxon>
        <taxon>Phytopseudomonas</taxon>
    </lineage>
</organism>
<dbReference type="EMBL" id="QJUI01000010">
    <property type="protein sequence ID" value="TBU79341.1"/>
    <property type="molecule type" value="Genomic_DNA"/>
</dbReference>
<dbReference type="GO" id="GO:0016787">
    <property type="term" value="F:hydrolase activity"/>
    <property type="evidence" value="ECO:0007669"/>
    <property type="project" value="UniProtKB-KW"/>
</dbReference>
<keyword evidence="3" id="KW-1185">Reference proteome</keyword>
<comment type="caution">
    <text evidence="2">The sequence shown here is derived from an EMBL/GenBank/DDBJ whole genome shotgun (WGS) entry which is preliminary data.</text>
</comment>
<dbReference type="AlphaFoldDB" id="A0A4Q9QKN9"/>
<keyword evidence="2" id="KW-0378">Hydrolase</keyword>
<protein>
    <submittedName>
        <fullName evidence="2">Alpha/beta hydrolase</fullName>
    </submittedName>
</protein>
<evidence type="ECO:0000313" key="3">
    <source>
        <dbReference type="Proteomes" id="UP000292302"/>
    </source>
</evidence>
<proteinExistence type="predicted"/>
<dbReference type="OrthoDB" id="9779853at2"/>
<dbReference type="Pfam" id="PF12697">
    <property type="entry name" value="Abhydrolase_6"/>
    <property type="match status" value="1"/>
</dbReference>
<feature type="domain" description="AB hydrolase-1" evidence="1">
    <location>
        <begin position="29"/>
        <end position="245"/>
    </location>
</feature>
<accession>A0A4Q9QKN9</accession>
<dbReference type="Gene3D" id="3.40.50.1820">
    <property type="entry name" value="alpha/beta hydrolase"/>
    <property type="match status" value="1"/>
</dbReference>
<dbReference type="SUPFAM" id="SSF53474">
    <property type="entry name" value="alpha/beta-Hydrolases"/>
    <property type="match status" value="1"/>
</dbReference>
<dbReference type="InterPro" id="IPR029058">
    <property type="entry name" value="AB_hydrolase_fold"/>
</dbReference>
<dbReference type="InterPro" id="IPR000073">
    <property type="entry name" value="AB_hydrolase_1"/>
</dbReference>
<dbReference type="PANTHER" id="PTHR43689">
    <property type="entry name" value="HYDROLASE"/>
    <property type="match status" value="1"/>
</dbReference>
<evidence type="ECO:0000313" key="2">
    <source>
        <dbReference type="EMBL" id="TBU79341.1"/>
    </source>
</evidence>
<dbReference type="PANTHER" id="PTHR43689:SF8">
    <property type="entry name" value="ALPHA_BETA-HYDROLASES SUPERFAMILY PROTEIN"/>
    <property type="match status" value="1"/>
</dbReference>
<dbReference type="RefSeq" id="WP_131180454.1">
    <property type="nucleotide sequence ID" value="NZ_QJUI01000010.1"/>
</dbReference>